<sequence length="412" mass="45515">MRKLRILKTLFCALVGWVGVSAFLIWRTLPATLILLEQENEKEVALLAGSTGTYVARNPKRPEQEDGRSVASEEDPDDKDGEEVEEILEHAASRKFAYMSTLAYPDKDNLFVSVENQARIRSRQPFNAKLVPKILPKESPRPRFETCAVVGNSGILKRSSYGALIDLHDAVFRLNQAPVVGYESLVGSKTTFRLLNHKWTSVYYEDNVPNTAVPGGTSQLARFLIKQEPANATLVVARAATKSFETLATTAKRRRPDLQTLYLSSRVVSAARRSLLVYRGGNGENTSRPESAETTPSTGFIAMFLAMQCCKRTTVYGFSLEESRYTSEMKLQGTTYHYFKRWADSEQLRAHAHHSFNLEGNLILALNASGQVKLCAAGSRSGPGCGWTVGAMRSNVAADSDTDDGIGGKYEQ</sequence>
<evidence type="ECO:0000256" key="3">
    <source>
        <dbReference type="ARBA" id="ARBA00022676"/>
    </source>
</evidence>
<feature type="region of interest" description="Disordered" evidence="11">
    <location>
        <begin position="55"/>
        <end position="83"/>
    </location>
</feature>
<dbReference type="GO" id="GO:0008373">
    <property type="term" value="F:sialyltransferase activity"/>
    <property type="evidence" value="ECO:0007669"/>
    <property type="project" value="InterPro"/>
</dbReference>
<evidence type="ECO:0000256" key="8">
    <source>
        <dbReference type="ARBA" id="ARBA00023034"/>
    </source>
</evidence>
<comment type="subcellular location">
    <subcellularLocation>
        <location evidence="1">Golgi apparatus membrane</location>
        <topology evidence="1">Single-pass type II membrane protein</topology>
    </subcellularLocation>
</comment>
<keyword evidence="9" id="KW-0472">Membrane</keyword>
<reference evidence="12 13" key="1">
    <citation type="journal article" date="2015" name="Genome Biol. Evol.">
        <title>Comparative Genomics of a Bacterivorous Green Alga Reveals Evolutionary Causalities and Consequences of Phago-Mixotrophic Mode of Nutrition.</title>
        <authorList>
            <person name="Burns J.A."/>
            <person name="Paasch A."/>
            <person name="Narechania A."/>
            <person name="Kim E."/>
        </authorList>
    </citation>
    <scope>NUCLEOTIDE SEQUENCE [LARGE SCALE GENOMIC DNA]</scope>
    <source>
        <strain evidence="12 13">PLY_AMNH</strain>
    </source>
</reference>
<comment type="caution">
    <text evidence="12">The sequence shown here is derived from an EMBL/GenBank/DDBJ whole genome shotgun (WGS) entry which is preliminary data.</text>
</comment>
<dbReference type="Pfam" id="PF00777">
    <property type="entry name" value="Glyco_transf_29"/>
    <property type="match status" value="1"/>
</dbReference>
<accession>A0AAE0L7Q2</accession>
<organism evidence="12 13">
    <name type="scientific">Cymbomonas tetramitiformis</name>
    <dbReference type="NCBI Taxonomy" id="36881"/>
    <lineage>
        <taxon>Eukaryota</taxon>
        <taxon>Viridiplantae</taxon>
        <taxon>Chlorophyta</taxon>
        <taxon>Pyramimonadophyceae</taxon>
        <taxon>Pyramimonadales</taxon>
        <taxon>Pyramimonadaceae</taxon>
        <taxon>Cymbomonas</taxon>
    </lineage>
</organism>
<feature type="compositionally biased region" description="Acidic residues" evidence="11">
    <location>
        <begin position="72"/>
        <end position="83"/>
    </location>
</feature>
<evidence type="ECO:0000313" key="13">
    <source>
        <dbReference type="Proteomes" id="UP001190700"/>
    </source>
</evidence>
<name>A0AAE0L7Q2_9CHLO</name>
<keyword evidence="5" id="KW-0812">Transmembrane</keyword>
<dbReference type="CDD" id="cd19952">
    <property type="entry name" value="GT29"/>
    <property type="match status" value="1"/>
</dbReference>
<evidence type="ECO:0000256" key="10">
    <source>
        <dbReference type="ARBA" id="ARBA00023180"/>
    </source>
</evidence>
<keyword evidence="3" id="KW-0328">Glycosyltransferase</keyword>
<proteinExistence type="inferred from homology"/>
<dbReference type="GO" id="GO:0000139">
    <property type="term" value="C:Golgi membrane"/>
    <property type="evidence" value="ECO:0007669"/>
    <property type="project" value="UniProtKB-SubCell"/>
</dbReference>
<evidence type="ECO:0000256" key="4">
    <source>
        <dbReference type="ARBA" id="ARBA00022679"/>
    </source>
</evidence>
<keyword evidence="4" id="KW-0808">Transferase</keyword>
<evidence type="ECO:0000256" key="2">
    <source>
        <dbReference type="ARBA" id="ARBA00006003"/>
    </source>
</evidence>
<evidence type="ECO:0000256" key="7">
    <source>
        <dbReference type="ARBA" id="ARBA00022989"/>
    </source>
</evidence>
<evidence type="ECO:0000256" key="11">
    <source>
        <dbReference type="SAM" id="MobiDB-lite"/>
    </source>
</evidence>
<keyword evidence="10" id="KW-0325">Glycoprotein</keyword>
<evidence type="ECO:0000256" key="6">
    <source>
        <dbReference type="ARBA" id="ARBA00022968"/>
    </source>
</evidence>
<keyword evidence="6" id="KW-0735">Signal-anchor</keyword>
<protein>
    <submittedName>
        <fullName evidence="12">Uncharacterized protein</fullName>
    </submittedName>
</protein>
<keyword evidence="13" id="KW-1185">Reference proteome</keyword>
<keyword evidence="8" id="KW-0333">Golgi apparatus</keyword>
<dbReference type="InterPro" id="IPR050943">
    <property type="entry name" value="Glycosyltr_29_Sialyltrsf"/>
</dbReference>
<dbReference type="InterPro" id="IPR001675">
    <property type="entry name" value="Glyco_trans_29"/>
</dbReference>
<dbReference type="Gene3D" id="3.90.1480.20">
    <property type="entry name" value="Glycosyl transferase family 29"/>
    <property type="match status" value="1"/>
</dbReference>
<dbReference type="InterPro" id="IPR038578">
    <property type="entry name" value="GT29-like_sf"/>
</dbReference>
<evidence type="ECO:0000313" key="12">
    <source>
        <dbReference type="EMBL" id="KAK3275191.1"/>
    </source>
</evidence>
<dbReference type="EMBL" id="LGRX02007364">
    <property type="protein sequence ID" value="KAK3275191.1"/>
    <property type="molecule type" value="Genomic_DNA"/>
</dbReference>
<keyword evidence="7" id="KW-1133">Transmembrane helix</keyword>
<evidence type="ECO:0000256" key="1">
    <source>
        <dbReference type="ARBA" id="ARBA00004323"/>
    </source>
</evidence>
<gene>
    <name evidence="12" type="ORF">CYMTET_16671</name>
</gene>
<evidence type="ECO:0000256" key="5">
    <source>
        <dbReference type="ARBA" id="ARBA00022692"/>
    </source>
</evidence>
<dbReference type="AlphaFoldDB" id="A0AAE0L7Q2"/>
<dbReference type="PANTHER" id="PTHR11987">
    <property type="entry name" value="ALPHA-2,8-SIALYLTRANSFERASE"/>
    <property type="match status" value="1"/>
</dbReference>
<dbReference type="PANTHER" id="PTHR11987:SF36">
    <property type="entry name" value="SIA-ALPHA-2,3-GAL-BETA-1,4-GLCNAC-R:ALPHA 2,8-SIALYLTRANSFERASE"/>
    <property type="match status" value="1"/>
</dbReference>
<dbReference type="Proteomes" id="UP001190700">
    <property type="component" value="Unassembled WGS sequence"/>
</dbReference>
<evidence type="ECO:0000256" key="9">
    <source>
        <dbReference type="ARBA" id="ARBA00023136"/>
    </source>
</evidence>
<comment type="similarity">
    <text evidence="2">Belongs to the glycosyltransferase 29 family.</text>
</comment>